<dbReference type="NCBIfam" id="TIGR01484">
    <property type="entry name" value="HAD-SF-IIB"/>
    <property type="match status" value="1"/>
</dbReference>
<evidence type="ECO:0000256" key="3">
    <source>
        <dbReference type="ARBA" id="ARBA00022842"/>
    </source>
</evidence>
<organism evidence="4 5">
    <name type="scientific">Psychromarinibacter halotolerans</name>
    <dbReference type="NCBI Taxonomy" id="1775175"/>
    <lineage>
        <taxon>Bacteria</taxon>
        <taxon>Pseudomonadati</taxon>
        <taxon>Pseudomonadota</taxon>
        <taxon>Alphaproteobacteria</taxon>
        <taxon>Rhodobacterales</taxon>
        <taxon>Paracoccaceae</taxon>
        <taxon>Psychromarinibacter</taxon>
    </lineage>
</organism>
<dbReference type="RefSeq" id="WP_275630674.1">
    <property type="nucleotide sequence ID" value="NZ_JARGYD010000001.1"/>
</dbReference>
<comment type="caution">
    <text evidence="4">The sequence shown here is derived from an EMBL/GenBank/DDBJ whole genome shotgun (WGS) entry which is preliminary data.</text>
</comment>
<dbReference type="InterPro" id="IPR006381">
    <property type="entry name" value="HAD-SF-IIB-MPGP"/>
</dbReference>
<evidence type="ECO:0000313" key="5">
    <source>
        <dbReference type="Proteomes" id="UP001595632"/>
    </source>
</evidence>
<reference evidence="5" key="1">
    <citation type="journal article" date="2019" name="Int. J. Syst. Evol. Microbiol.">
        <title>The Global Catalogue of Microorganisms (GCM) 10K type strain sequencing project: providing services to taxonomists for standard genome sequencing and annotation.</title>
        <authorList>
            <consortium name="The Broad Institute Genomics Platform"/>
            <consortium name="The Broad Institute Genome Sequencing Center for Infectious Disease"/>
            <person name="Wu L."/>
            <person name="Ma J."/>
        </authorList>
    </citation>
    <scope>NUCLEOTIDE SEQUENCE [LARGE SCALE GENOMIC DNA]</scope>
    <source>
        <strain evidence="5">KCTC 52366</strain>
    </source>
</reference>
<proteinExistence type="predicted"/>
<evidence type="ECO:0000313" key="4">
    <source>
        <dbReference type="EMBL" id="MFC3143383.1"/>
    </source>
</evidence>
<dbReference type="Gene3D" id="3.30.980.20">
    <property type="entry name" value="Putative mannosyl-3-phosphoglycerate phosphatase, domain 2"/>
    <property type="match status" value="1"/>
</dbReference>
<dbReference type="SFLD" id="SFLDS00003">
    <property type="entry name" value="Haloacid_Dehalogenase"/>
    <property type="match status" value="1"/>
</dbReference>
<accession>A0ABV7GRS7</accession>
<dbReference type="InterPro" id="IPR023214">
    <property type="entry name" value="HAD_sf"/>
</dbReference>
<keyword evidence="2 4" id="KW-0378">Hydrolase</keyword>
<evidence type="ECO:0000256" key="1">
    <source>
        <dbReference type="ARBA" id="ARBA00022723"/>
    </source>
</evidence>
<dbReference type="InterPro" id="IPR036412">
    <property type="entry name" value="HAD-like_sf"/>
</dbReference>
<dbReference type="Proteomes" id="UP001595632">
    <property type="component" value="Unassembled WGS sequence"/>
</dbReference>
<sequence>MRLVIFTDLDGTLLDHDSYSHAPAAPALAALKAASVPLVLASSKTGAEMAPLHAELGLGDAPMIVENGAGVLEPGAEAEADAAYRRIRAALDAVPAALRARYRGFGDMTDAEVADITGLPPKGAALARQRCHSEPGLWSGDDGELARFLDALDRQGVSARHGGRFLTLSLGRTKADAMREVATRLGADTTIALGDAPNDVEMLEHATHGVIVRNDHGTPLPRLAGEDTGAIRRTAQTGPTGWNAAVLALLQDLGATTG</sequence>
<evidence type="ECO:0000256" key="2">
    <source>
        <dbReference type="ARBA" id="ARBA00022801"/>
    </source>
</evidence>
<protein>
    <submittedName>
        <fullName evidence="4">HAD-IIB family hydrolase</fullName>
    </submittedName>
</protein>
<dbReference type="Gene3D" id="3.40.50.1000">
    <property type="entry name" value="HAD superfamily/HAD-like"/>
    <property type="match status" value="1"/>
</dbReference>
<dbReference type="InterPro" id="IPR006379">
    <property type="entry name" value="HAD-SF_hydro_IIB"/>
</dbReference>
<keyword evidence="3" id="KW-0460">Magnesium</keyword>
<dbReference type="EMBL" id="JBHRTB010000010">
    <property type="protein sequence ID" value="MFC3143383.1"/>
    <property type="molecule type" value="Genomic_DNA"/>
</dbReference>
<dbReference type="PANTHER" id="PTHR10000:SF8">
    <property type="entry name" value="HAD SUPERFAMILY HYDROLASE-LIKE, TYPE 3"/>
    <property type="match status" value="1"/>
</dbReference>
<dbReference type="PANTHER" id="PTHR10000">
    <property type="entry name" value="PHOSPHOSERINE PHOSPHATASE"/>
    <property type="match status" value="1"/>
</dbReference>
<dbReference type="SUPFAM" id="SSF56784">
    <property type="entry name" value="HAD-like"/>
    <property type="match status" value="1"/>
</dbReference>
<name>A0ABV7GRS7_9RHOB</name>
<gene>
    <name evidence="4" type="ORF">ACFOGP_11720</name>
</gene>
<dbReference type="Pfam" id="PF08282">
    <property type="entry name" value="Hydrolase_3"/>
    <property type="match status" value="2"/>
</dbReference>
<dbReference type="SFLD" id="SFLDG01140">
    <property type="entry name" value="C2.B:_Phosphomannomutase_and_P"/>
    <property type="match status" value="1"/>
</dbReference>
<dbReference type="SFLD" id="SFLDG01142">
    <property type="entry name" value="C2.B.2:_Mannosyl-3-phosphoglyc"/>
    <property type="match status" value="1"/>
</dbReference>
<keyword evidence="5" id="KW-1185">Reference proteome</keyword>
<dbReference type="NCBIfam" id="TIGR01486">
    <property type="entry name" value="HAD-SF-IIB-MPGP"/>
    <property type="match status" value="1"/>
</dbReference>
<keyword evidence="1" id="KW-0479">Metal-binding</keyword>
<dbReference type="GO" id="GO:0016787">
    <property type="term" value="F:hydrolase activity"/>
    <property type="evidence" value="ECO:0007669"/>
    <property type="project" value="UniProtKB-KW"/>
</dbReference>